<dbReference type="Gene3D" id="1.10.510.10">
    <property type="entry name" value="Transferase(Phosphotransferase) domain 1"/>
    <property type="match status" value="1"/>
</dbReference>
<evidence type="ECO:0000259" key="3">
    <source>
        <dbReference type="PROSITE" id="PS50011"/>
    </source>
</evidence>
<dbReference type="PROSITE" id="PS50011">
    <property type="entry name" value="PROTEIN_KINASE_DOM"/>
    <property type="match status" value="1"/>
</dbReference>
<dbReference type="EMBL" id="PDUG01000001">
    <property type="protein sequence ID" value="PIC55769.1"/>
    <property type="molecule type" value="Genomic_DNA"/>
</dbReference>
<name>A0A2G5VVE2_9PELO</name>
<dbReference type="InterPro" id="IPR000719">
    <property type="entry name" value="Prot_kinase_dom"/>
</dbReference>
<feature type="compositionally biased region" description="Basic and acidic residues" evidence="2">
    <location>
        <begin position="321"/>
        <end position="340"/>
    </location>
</feature>
<evidence type="ECO:0000256" key="2">
    <source>
        <dbReference type="SAM" id="MobiDB-lite"/>
    </source>
</evidence>
<dbReference type="EC" id="2.7.11.1" evidence="1"/>
<gene>
    <name evidence="4" type="primary">Cni-Y47G6A.13</name>
    <name evidence="4" type="synonym">Cnig_chr_I.g904</name>
    <name evidence="4" type="ORF">B9Z55_000904</name>
</gene>
<dbReference type="SUPFAM" id="SSF56112">
    <property type="entry name" value="Protein kinase-like (PK-like)"/>
    <property type="match status" value="1"/>
</dbReference>
<dbReference type="STRING" id="1611254.A0A2G5VVE2"/>
<dbReference type="SMART" id="SM00220">
    <property type="entry name" value="S_TKc"/>
    <property type="match status" value="1"/>
</dbReference>
<organism evidence="4 5">
    <name type="scientific">Caenorhabditis nigoni</name>
    <dbReference type="NCBI Taxonomy" id="1611254"/>
    <lineage>
        <taxon>Eukaryota</taxon>
        <taxon>Metazoa</taxon>
        <taxon>Ecdysozoa</taxon>
        <taxon>Nematoda</taxon>
        <taxon>Chromadorea</taxon>
        <taxon>Rhabditida</taxon>
        <taxon>Rhabditina</taxon>
        <taxon>Rhabditomorpha</taxon>
        <taxon>Rhabditoidea</taxon>
        <taxon>Rhabditidae</taxon>
        <taxon>Peloderinae</taxon>
        <taxon>Caenorhabditis</taxon>
    </lineage>
</organism>
<dbReference type="FunFam" id="1.10.510.10:FF:002045">
    <property type="entry name" value="Protein CBG14958"/>
    <property type="match status" value="1"/>
</dbReference>
<dbReference type="Proteomes" id="UP000230233">
    <property type="component" value="Chromosome I"/>
</dbReference>
<feature type="compositionally biased region" description="Polar residues" evidence="2">
    <location>
        <begin position="390"/>
        <end position="408"/>
    </location>
</feature>
<comment type="caution">
    <text evidence="4">The sequence shown here is derived from an EMBL/GenBank/DDBJ whole genome shotgun (WGS) entry which is preliminary data.</text>
</comment>
<evidence type="ECO:0000313" key="5">
    <source>
        <dbReference type="Proteomes" id="UP000230233"/>
    </source>
</evidence>
<feature type="compositionally biased region" description="Polar residues" evidence="2">
    <location>
        <begin position="370"/>
        <end position="383"/>
    </location>
</feature>
<feature type="domain" description="Protein kinase" evidence="3">
    <location>
        <begin position="26"/>
        <end position="294"/>
    </location>
</feature>
<dbReference type="InterPro" id="IPR011009">
    <property type="entry name" value="Kinase-like_dom_sf"/>
</dbReference>
<reference evidence="5" key="1">
    <citation type="submission" date="2017-10" db="EMBL/GenBank/DDBJ databases">
        <title>Rapid genome shrinkage in a self-fertile nematode reveals novel sperm competition proteins.</title>
        <authorList>
            <person name="Yin D."/>
            <person name="Schwarz E.M."/>
            <person name="Thomas C.G."/>
            <person name="Felde R.L."/>
            <person name="Korf I.F."/>
            <person name="Cutter A.D."/>
            <person name="Schartner C.M."/>
            <person name="Ralston E.J."/>
            <person name="Meyer B.J."/>
            <person name="Haag E.S."/>
        </authorList>
    </citation>
    <scope>NUCLEOTIDE SEQUENCE [LARGE SCALE GENOMIC DNA]</scope>
    <source>
        <strain evidence="5">JU1422</strain>
    </source>
</reference>
<proteinExistence type="predicted"/>
<sequence>MTSNCENSSTSNAVKVMRPGHVIDKWRIKALLGKGACGVVYKVEDKNRKNYCAAMKVEYDSQEFDRTLQIEVHVLSKLKDAKDVLKIIDCGKRKHYTYMVTTLCGKDLMALRLKIQRGFNDVTALRVALFTLYGLKQLHETGFVHRDVKPGNIMTAANRGRDSRFMILIDFGMARSFVLTGEDGKKKLRPMRRRIPLRGTVRYCSMNVHERLEQGRCDDLIAMIYTIVFLTLGLPWSQLKDEKEIMSIKKSTKDVALFEDLPEELKTIFEYLKTLSYSDRPNYEKIYNLMMASINRLKINFMDPYEWEDEEIEKMAKIEKEEKEKEEKEKEKEQKSDPMKTAKSSKPAETPIPGDADEEKKLKGNDSDEQQNTSNVDKCSKLQSAKDLASSHSDANENSQIVNVSKSGDPSPWNMNDMETALDYDQSEYKTKKALPREDLQFIVFPAIAPHHFTEVIIPF</sequence>
<evidence type="ECO:0000313" key="4">
    <source>
        <dbReference type="EMBL" id="PIC55769.1"/>
    </source>
</evidence>
<dbReference type="PROSITE" id="PS00108">
    <property type="entry name" value="PROTEIN_KINASE_ST"/>
    <property type="match status" value="1"/>
</dbReference>
<dbReference type="OrthoDB" id="5979581at2759"/>
<dbReference type="Pfam" id="PF00069">
    <property type="entry name" value="Pkinase"/>
    <property type="match status" value="1"/>
</dbReference>
<dbReference type="InterPro" id="IPR008271">
    <property type="entry name" value="Ser/Thr_kinase_AS"/>
</dbReference>
<dbReference type="InterPro" id="IPR050235">
    <property type="entry name" value="CK1_Ser-Thr_kinase"/>
</dbReference>
<dbReference type="PANTHER" id="PTHR11909">
    <property type="entry name" value="CASEIN KINASE-RELATED"/>
    <property type="match status" value="1"/>
</dbReference>
<protein>
    <recommendedName>
        <fullName evidence="1">non-specific serine/threonine protein kinase</fullName>
        <ecNumber evidence="1">2.7.11.1</ecNumber>
    </recommendedName>
</protein>
<feature type="region of interest" description="Disordered" evidence="2">
    <location>
        <begin position="321"/>
        <end position="419"/>
    </location>
</feature>
<dbReference type="GO" id="GO:0004674">
    <property type="term" value="F:protein serine/threonine kinase activity"/>
    <property type="evidence" value="ECO:0007669"/>
    <property type="project" value="UniProtKB-EC"/>
</dbReference>
<dbReference type="AlphaFoldDB" id="A0A2G5VVE2"/>
<evidence type="ECO:0000256" key="1">
    <source>
        <dbReference type="ARBA" id="ARBA00012513"/>
    </source>
</evidence>
<dbReference type="GO" id="GO:0005524">
    <property type="term" value="F:ATP binding"/>
    <property type="evidence" value="ECO:0007669"/>
    <property type="project" value="InterPro"/>
</dbReference>
<keyword evidence="5" id="KW-1185">Reference proteome</keyword>
<accession>A0A2G5VVE2</accession>